<reference evidence="2" key="1">
    <citation type="submission" date="2020-04" db="EMBL/GenBank/DDBJ databases">
        <title>Genome Assembly and Annotation of Botryosphaeria dothidea sdau 11-99, a Latent Pathogen of Apple Fruit Ring Rot in China.</title>
        <authorList>
            <person name="Yu C."/>
            <person name="Diao Y."/>
            <person name="Lu Q."/>
            <person name="Zhao J."/>
            <person name="Cui S."/>
            <person name="Peng C."/>
            <person name="He B."/>
            <person name="Liu H."/>
        </authorList>
    </citation>
    <scope>NUCLEOTIDE SEQUENCE [LARGE SCALE GENOMIC DNA]</scope>
    <source>
        <strain evidence="2">Sdau11-99</strain>
    </source>
</reference>
<name>A0A8H4N8Z1_9PEZI</name>
<keyword evidence="3" id="KW-1185">Reference proteome</keyword>
<dbReference type="Proteomes" id="UP000572817">
    <property type="component" value="Unassembled WGS sequence"/>
</dbReference>
<dbReference type="OrthoDB" id="3692311at2759"/>
<proteinExistence type="predicted"/>
<accession>A0A8H4N8Z1</accession>
<feature type="transmembrane region" description="Helical" evidence="1">
    <location>
        <begin position="305"/>
        <end position="328"/>
    </location>
</feature>
<keyword evidence="1" id="KW-0812">Transmembrane</keyword>
<dbReference type="EMBL" id="WWBZ02000009">
    <property type="protein sequence ID" value="KAF4311683.1"/>
    <property type="molecule type" value="Genomic_DNA"/>
</dbReference>
<protein>
    <submittedName>
        <fullName evidence="2">Uncharacterized protein</fullName>
    </submittedName>
</protein>
<gene>
    <name evidence="2" type="ORF">GTA08_BOTSDO12814</name>
</gene>
<comment type="caution">
    <text evidence="2">The sequence shown here is derived from an EMBL/GenBank/DDBJ whole genome shotgun (WGS) entry which is preliminary data.</text>
</comment>
<organism evidence="2 3">
    <name type="scientific">Botryosphaeria dothidea</name>
    <dbReference type="NCBI Taxonomy" id="55169"/>
    <lineage>
        <taxon>Eukaryota</taxon>
        <taxon>Fungi</taxon>
        <taxon>Dikarya</taxon>
        <taxon>Ascomycota</taxon>
        <taxon>Pezizomycotina</taxon>
        <taxon>Dothideomycetes</taxon>
        <taxon>Dothideomycetes incertae sedis</taxon>
        <taxon>Botryosphaeriales</taxon>
        <taxon>Botryosphaeriaceae</taxon>
        <taxon>Botryosphaeria</taxon>
    </lineage>
</organism>
<sequence>MEHHKMTYADVKDAETWSRAFEIDLALPKNNTTHQSVWPMQFRSLRGDSRAEAFDDQHARAQNDERYWPLLPINRGKCSIGAQDVHANVSCIGKDCEVNAMSLLNEVKHRSMPGIYPNSFNVLDNSFDRFPLNTKDVWNPGFWDNDGNDESTDTELSSPGWPAMGLWMVLNTLPLATTINDEHFPVLEKLQIAPVYARYMNGIGATAAELWLTPNNTEYMSNEYYPWPDYSDVKLEDFSVRLEALINTWWQSFYMPLYLEGKFLDNPDFDQADRPIFPLWQPSVPWNTTSATISEQGDVVYMCHWGWVMVLLVTSLFLLIAAIATIGLDCVTIAPDIFDFASSATRDNLYLLEYIERSYLDGFQRARALGDVQFRIGDAKPREAVGHVALMTDLGAPKMLRRERRYD</sequence>
<evidence type="ECO:0000256" key="1">
    <source>
        <dbReference type="SAM" id="Phobius"/>
    </source>
</evidence>
<keyword evidence="1" id="KW-1133">Transmembrane helix</keyword>
<evidence type="ECO:0000313" key="3">
    <source>
        <dbReference type="Proteomes" id="UP000572817"/>
    </source>
</evidence>
<evidence type="ECO:0000313" key="2">
    <source>
        <dbReference type="EMBL" id="KAF4311683.1"/>
    </source>
</evidence>
<keyword evidence="1" id="KW-0472">Membrane</keyword>
<dbReference type="AlphaFoldDB" id="A0A8H4N8Z1"/>